<sequence length="566" mass="61949">MTKNDADQIEYIIEFSAAHLSQEPLNNPEFLENLKDTLKNNGSEFSIKNIDGNREKYKIKIIDSISDLGDGSNNVALFQMDIQNSCVRLKQFDILNNEEPDDHMTPEDENKDGGLEKTTTKNESTGNEQRSRKDKGNIRVIDIEDGEESTMSLREMQQTLQKLAEQPQEHSRKSIKSNLSAAGLKPNTSRKVSTDLPNIVIANKTSGNLPIAGNNAGSLSSKANANYSPKIIMAGNSAPRTAASSKLENVADNVLLPMNCAPAPCSNIAGRDSANMKIPPQLFTTTAVSPNAEMVNKEAGAFLNISPPAAQPKAGLGPENETLARACHLNNLGEKQTNNANPVEMIKNLMPSPEGRRSTDRAAIRNAQEPIFVVNNYPVEKSLQDVGNIVINQSADEYAENGMQEDTAYASESEVANMINDLAKAQLYEDQHSISSGMGSTNIPSMGSISSKSVKKIKNDAENVVIHITMPEKSEFEVILHRGDRKNKSEIAQQENADGAADNLFNNEQLGISESPNTSDSFSMTDNPDEYGIGSVNEESIIDETERPDEGQVKRMIEFYENLRKD</sequence>
<feature type="compositionally biased region" description="Polar residues" evidence="1">
    <location>
        <begin position="149"/>
        <end position="161"/>
    </location>
</feature>
<dbReference type="VEuPathDB" id="MicrosporidiaDB:VICG_00297"/>
<proteinExistence type="predicted"/>
<feature type="compositionally biased region" description="Polar residues" evidence="1">
    <location>
        <begin position="176"/>
        <end position="191"/>
    </location>
</feature>
<accession>L2GPW9</accession>
<dbReference type="InParanoid" id="L2GPW9"/>
<feature type="region of interest" description="Disordered" evidence="1">
    <location>
        <begin position="513"/>
        <end position="549"/>
    </location>
</feature>
<name>L2GPW9_VITCO</name>
<feature type="region of interest" description="Disordered" evidence="1">
    <location>
        <begin position="97"/>
        <end position="191"/>
    </location>
</feature>
<keyword evidence="3" id="KW-1185">Reference proteome</keyword>
<protein>
    <submittedName>
        <fullName evidence="2">Uncharacterized protein</fullName>
    </submittedName>
</protein>
<dbReference type="HOGENOM" id="CLU_481625_0_0_1"/>
<gene>
    <name evidence="2" type="ORF">VICG_00297</name>
</gene>
<dbReference type="EMBL" id="JH370131">
    <property type="protein sequence ID" value="ELA42545.1"/>
    <property type="molecule type" value="Genomic_DNA"/>
</dbReference>
<dbReference type="GeneID" id="19881015"/>
<feature type="compositionally biased region" description="Basic and acidic residues" evidence="1">
    <location>
        <begin position="102"/>
        <end position="120"/>
    </location>
</feature>
<dbReference type="AlphaFoldDB" id="L2GPW9"/>
<evidence type="ECO:0000313" key="3">
    <source>
        <dbReference type="Proteomes" id="UP000011082"/>
    </source>
</evidence>
<organism evidence="2 3">
    <name type="scientific">Vittaforma corneae (strain ATCC 50505)</name>
    <name type="common">Microsporidian parasite</name>
    <name type="synonym">Nosema corneum</name>
    <dbReference type="NCBI Taxonomy" id="993615"/>
    <lineage>
        <taxon>Eukaryota</taxon>
        <taxon>Fungi</taxon>
        <taxon>Fungi incertae sedis</taxon>
        <taxon>Microsporidia</taxon>
        <taxon>Nosematidae</taxon>
        <taxon>Vittaforma</taxon>
    </lineage>
</organism>
<evidence type="ECO:0000256" key="1">
    <source>
        <dbReference type="SAM" id="MobiDB-lite"/>
    </source>
</evidence>
<evidence type="ECO:0000313" key="2">
    <source>
        <dbReference type="EMBL" id="ELA42545.1"/>
    </source>
</evidence>
<feature type="compositionally biased region" description="Polar residues" evidence="1">
    <location>
        <begin position="513"/>
        <end position="526"/>
    </location>
</feature>
<dbReference type="Proteomes" id="UP000011082">
    <property type="component" value="Unassembled WGS sequence"/>
</dbReference>
<dbReference type="RefSeq" id="XP_007603750.1">
    <property type="nucleotide sequence ID" value="XM_007603688.1"/>
</dbReference>
<reference evidence="3" key="1">
    <citation type="submission" date="2011-05" db="EMBL/GenBank/DDBJ databases">
        <title>The genome sequence of Vittaforma corneae strain ATCC 50505.</title>
        <authorList>
            <consortium name="The Broad Institute Genome Sequencing Platform"/>
            <person name="Cuomo C."/>
            <person name="Didier E."/>
            <person name="Bowers L."/>
            <person name="Young S.K."/>
            <person name="Zeng Q."/>
            <person name="Gargeya S."/>
            <person name="Fitzgerald M."/>
            <person name="Haas B."/>
            <person name="Abouelleil A."/>
            <person name="Alvarado L."/>
            <person name="Arachchi H.M."/>
            <person name="Berlin A."/>
            <person name="Chapman S.B."/>
            <person name="Gearin G."/>
            <person name="Goldberg J."/>
            <person name="Griggs A."/>
            <person name="Gujja S."/>
            <person name="Hansen M."/>
            <person name="Heiman D."/>
            <person name="Howarth C."/>
            <person name="Larimer J."/>
            <person name="Lui A."/>
            <person name="MacDonald P.J.P."/>
            <person name="McCowen C."/>
            <person name="Montmayeur A."/>
            <person name="Murphy C."/>
            <person name="Neiman D."/>
            <person name="Pearson M."/>
            <person name="Priest M."/>
            <person name="Roberts A."/>
            <person name="Saif S."/>
            <person name="Shea T."/>
            <person name="Sisk P."/>
            <person name="Stolte C."/>
            <person name="Sykes S."/>
            <person name="Wortman J."/>
            <person name="Nusbaum C."/>
            <person name="Birren B."/>
        </authorList>
    </citation>
    <scope>NUCLEOTIDE SEQUENCE [LARGE SCALE GENOMIC DNA]</scope>
    <source>
        <strain evidence="3">ATCC 50505</strain>
    </source>
</reference>